<dbReference type="AlphaFoldDB" id="A0AAD9J330"/>
<comment type="caution">
    <text evidence="1">The sequence shown here is derived from an EMBL/GenBank/DDBJ whole genome shotgun (WGS) entry which is preliminary data.</text>
</comment>
<name>A0AAD9J330_9ANNE</name>
<dbReference type="EMBL" id="JAODUP010000703">
    <property type="protein sequence ID" value="KAK2145101.1"/>
    <property type="molecule type" value="Genomic_DNA"/>
</dbReference>
<protein>
    <submittedName>
        <fullName evidence="1">Uncharacterized protein</fullName>
    </submittedName>
</protein>
<keyword evidence="2" id="KW-1185">Reference proteome</keyword>
<dbReference type="Proteomes" id="UP001208570">
    <property type="component" value="Unassembled WGS sequence"/>
</dbReference>
<reference evidence="1" key="1">
    <citation type="journal article" date="2023" name="Mol. Biol. Evol.">
        <title>Third-Generation Sequencing Reveals the Adaptive Role of the Epigenome in Three Deep-Sea Polychaetes.</title>
        <authorList>
            <person name="Perez M."/>
            <person name="Aroh O."/>
            <person name="Sun Y."/>
            <person name="Lan Y."/>
            <person name="Juniper S.K."/>
            <person name="Young C.R."/>
            <person name="Angers B."/>
            <person name="Qian P.Y."/>
        </authorList>
    </citation>
    <scope>NUCLEOTIDE SEQUENCE</scope>
    <source>
        <strain evidence="1">P08H-3</strain>
    </source>
</reference>
<evidence type="ECO:0000313" key="1">
    <source>
        <dbReference type="EMBL" id="KAK2145101.1"/>
    </source>
</evidence>
<proteinExistence type="predicted"/>
<gene>
    <name evidence="1" type="ORF">LSH36_703g01099</name>
</gene>
<evidence type="ECO:0000313" key="2">
    <source>
        <dbReference type="Proteomes" id="UP001208570"/>
    </source>
</evidence>
<organism evidence="1 2">
    <name type="scientific">Paralvinella palmiformis</name>
    <dbReference type="NCBI Taxonomy" id="53620"/>
    <lineage>
        <taxon>Eukaryota</taxon>
        <taxon>Metazoa</taxon>
        <taxon>Spiralia</taxon>
        <taxon>Lophotrochozoa</taxon>
        <taxon>Annelida</taxon>
        <taxon>Polychaeta</taxon>
        <taxon>Sedentaria</taxon>
        <taxon>Canalipalpata</taxon>
        <taxon>Terebellida</taxon>
        <taxon>Terebelliformia</taxon>
        <taxon>Alvinellidae</taxon>
        <taxon>Paralvinella</taxon>
    </lineage>
</organism>
<accession>A0AAD9J330</accession>
<sequence length="186" mass="21229">MLTDVSREIGCIWSDNRGQKLILNSKYTKPCNIRWRCVQRTTDSKVILTTTLVNDDPKVELGREESVKRTLRNPRLGHIPPQSESLQDLGLEGELALTMGPDPQQFIIYDIGPDTDSRIIIFGDSDALQHVSTAETWFMDGNHAVDHTRFCQLYFIRCPLGNTTVSRLYALLQRKSQETYDLFIAI</sequence>